<evidence type="ECO:0000256" key="4">
    <source>
        <dbReference type="ARBA" id="ARBA00023002"/>
    </source>
</evidence>
<dbReference type="AlphaFoldDB" id="A0A5Q2R9T4"/>
<evidence type="ECO:0000256" key="5">
    <source>
        <dbReference type="ARBA" id="ARBA00023004"/>
    </source>
</evidence>
<keyword evidence="3 7" id="KW-0479">Metal-binding</keyword>
<dbReference type="CDD" id="cd20625">
    <property type="entry name" value="CYP164-like"/>
    <property type="match status" value="1"/>
</dbReference>
<dbReference type="GO" id="GO:0016705">
    <property type="term" value="F:oxidoreductase activity, acting on paired donors, with incorporation or reduction of molecular oxygen"/>
    <property type="evidence" value="ECO:0007669"/>
    <property type="project" value="InterPro"/>
</dbReference>
<dbReference type="FunFam" id="1.10.630.10:FF:000018">
    <property type="entry name" value="Cytochrome P450 monooxygenase"/>
    <property type="match status" value="1"/>
</dbReference>
<keyword evidence="5 7" id="KW-0408">Iron</keyword>
<keyword evidence="2 7" id="KW-0349">Heme</keyword>
<name>A0A5Q2R9T4_9ACTN</name>
<dbReference type="InterPro" id="IPR036396">
    <property type="entry name" value="Cyt_P450_sf"/>
</dbReference>
<dbReference type="InterPro" id="IPR001128">
    <property type="entry name" value="Cyt_P450"/>
</dbReference>
<dbReference type="GO" id="GO:0005506">
    <property type="term" value="F:iron ion binding"/>
    <property type="evidence" value="ECO:0007669"/>
    <property type="project" value="InterPro"/>
</dbReference>
<dbReference type="InterPro" id="IPR017972">
    <property type="entry name" value="Cyt_P450_CS"/>
</dbReference>
<reference evidence="8 9" key="1">
    <citation type="submission" date="2019-11" db="EMBL/GenBank/DDBJ databases">
        <authorList>
            <person name="He Y."/>
        </authorList>
    </citation>
    <scope>NUCLEOTIDE SEQUENCE [LARGE SCALE GENOMIC DNA]</scope>
    <source>
        <strain evidence="8 9">SCSIO 58843</strain>
    </source>
</reference>
<dbReference type="SUPFAM" id="SSF48264">
    <property type="entry name" value="Cytochrome P450"/>
    <property type="match status" value="1"/>
</dbReference>
<dbReference type="PANTHER" id="PTHR46696:SF1">
    <property type="entry name" value="CYTOCHROME P450 YJIB-RELATED"/>
    <property type="match status" value="1"/>
</dbReference>
<organism evidence="8 9">
    <name type="scientific">Actinomarinicola tropica</name>
    <dbReference type="NCBI Taxonomy" id="2789776"/>
    <lineage>
        <taxon>Bacteria</taxon>
        <taxon>Bacillati</taxon>
        <taxon>Actinomycetota</taxon>
        <taxon>Acidimicrobiia</taxon>
        <taxon>Acidimicrobiales</taxon>
        <taxon>Iamiaceae</taxon>
        <taxon>Actinomarinicola</taxon>
    </lineage>
</organism>
<evidence type="ECO:0000256" key="2">
    <source>
        <dbReference type="ARBA" id="ARBA00022617"/>
    </source>
</evidence>
<dbReference type="GO" id="GO:0020037">
    <property type="term" value="F:heme binding"/>
    <property type="evidence" value="ECO:0007669"/>
    <property type="project" value="InterPro"/>
</dbReference>
<keyword evidence="9" id="KW-1185">Reference proteome</keyword>
<comment type="similarity">
    <text evidence="1 7">Belongs to the cytochrome P450 family.</text>
</comment>
<evidence type="ECO:0000313" key="9">
    <source>
        <dbReference type="Proteomes" id="UP000334019"/>
    </source>
</evidence>
<dbReference type="Gene3D" id="1.10.630.10">
    <property type="entry name" value="Cytochrome P450"/>
    <property type="match status" value="1"/>
</dbReference>
<dbReference type="Proteomes" id="UP000334019">
    <property type="component" value="Chromosome"/>
</dbReference>
<dbReference type="InterPro" id="IPR002397">
    <property type="entry name" value="Cyt_P450_B"/>
</dbReference>
<keyword evidence="6 7" id="KW-0503">Monooxygenase</keyword>
<dbReference type="Pfam" id="PF00067">
    <property type="entry name" value="p450"/>
    <property type="match status" value="1"/>
</dbReference>
<dbReference type="EMBL" id="CP045851">
    <property type="protein sequence ID" value="QGG93649.1"/>
    <property type="molecule type" value="Genomic_DNA"/>
</dbReference>
<evidence type="ECO:0000256" key="6">
    <source>
        <dbReference type="ARBA" id="ARBA00023033"/>
    </source>
</evidence>
<dbReference type="KEGG" id="atq:GH723_00160"/>
<proteinExistence type="inferred from homology"/>
<sequence>MTTAEPILYNPFEPGYFDDPYSQFARLRELDPVHATLDGNWMLFRYDDCFRVLRDPSLSVDDRNIRQSRKAEQLEALRVEDRGEPSMLGLDPPDHDRLRRLVSKAFTPRSIEALRPRVQVLVDRALDRVEPDGHIDLVGDLAFPLPFQVISEMLGMPEADMLQVRDWSNQMVKTLDPVISDDEIRASMAASLAMQDYLGGVISWKRENPADDMLTALIHAEEDGDRLTTTELMSQVALLFIAGHETTVNLIGNGTRALLRHRDQWDALVAEPALIMHGIDELLRFDPPVQISRRIALADMEIDGRRIEAGTFMATVLASANRDPAKWGPTADRLDLNRADAGQHLSFGSGVHYCLGSSLAKLEGQVAIGTFVRRFPHATLDDVPARWNGRINLRGLDALPITLR</sequence>
<evidence type="ECO:0000256" key="1">
    <source>
        <dbReference type="ARBA" id="ARBA00010617"/>
    </source>
</evidence>
<protein>
    <submittedName>
        <fullName evidence="8">Cytochrome P450</fullName>
    </submittedName>
</protein>
<evidence type="ECO:0000256" key="7">
    <source>
        <dbReference type="RuleBase" id="RU000461"/>
    </source>
</evidence>
<dbReference type="RefSeq" id="WP_153757755.1">
    <property type="nucleotide sequence ID" value="NZ_CP045851.1"/>
</dbReference>
<evidence type="ECO:0000313" key="8">
    <source>
        <dbReference type="EMBL" id="QGG93649.1"/>
    </source>
</evidence>
<keyword evidence="4 7" id="KW-0560">Oxidoreductase</keyword>
<dbReference type="PRINTS" id="PR00359">
    <property type="entry name" value="BP450"/>
</dbReference>
<evidence type="ECO:0000256" key="3">
    <source>
        <dbReference type="ARBA" id="ARBA00022723"/>
    </source>
</evidence>
<dbReference type="PROSITE" id="PS00086">
    <property type="entry name" value="CYTOCHROME_P450"/>
    <property type="match status" value="1"/>
</dbReference>
<gene>
    <name evidence="8" type="ORF">GH723_00160</name>
</gene>
<dbReference type="GO" id="GO:0004497">
    <property type="term" value="F:monooxygenase activity"/>
    <property type="evidence" value="ECO:0007669"/>
    <property type="project" value="UniProtKB-KW"/>
</dbReference>
<accession>A0A5Q2R9T4</accession>
<dbReference type="PANTHER" id="PTHR46696">
    <property type="entry name" value="P450, PUTATIVE (EUROFUNG)-RELATED"/>
    <property type="match status" value="1"/>
</dbReference>